<proteinExistence type="predicted"/>
<evidence type="ECO:0000313" key="2">
    <source>
        <dbReference type="Proteomes" id="UP000286680"/>
    </source>
</evidence>
<name>A0AA94EI29_9GAMM</name>
<organism evidence="1 2">
    <name type="scientific">Idiomarina aquatica</name>
    <dbReference type="NCBI Taxonomy" id="1327752"/>
    <lineage>
        <taxon>Bacteria</taxon>
        <taxon>Pseudomonadati</taxon>
        <taxon>Pseudomonadota</taxon>
        <taxon>Gammaproteobacteria</taxon>
        <taxon>Alteromonadales</taxon>
        <taxon>Idiomarinaceae</taxon>
        <taxon>Idiomarina</taxon>
    </lineage>
</organism>
<protein>
    <submittedName>
        <fullName evidence="1">SulA-like SOS-response cell division inhibitor</fullName>
    </submittedName>
</protein>
<keyword evidence="2" id="KW-1185">Reference proteome</keyword>
<accession>A0AA94EI29</accession>
<gene>
    <name evidence="1" type="ORF">CWE23_06935</name>
</gene>
<dbReference type="InterPro" id="IPR027417">
    <property type="entry name" value="P-loop_NTPase"/>
</dbReference>
<dbReference type="EMBL" id="PIPS01000001">
    <property type="protein sequence ID" value="RUO45714.1"/>
    <property type="molecule type" value="Genomic_DNA"/>
</dbReference>
<comment type="caution">
    <text evidence="1">The sequence shown here is derived from an EMBL/GenBank/DDBJ whole genome shotgun (WGS) entry which is preliminary data.</text>
</comment>
<dbReference type="Proteomes" id="UP000286680">
    <property type="component" value="Unassembled WGS sequence"/>
</dbReference>
<evidence type="ECO:0000313" key="1">
    <source>
        <dbReference type="EMBL" id="RUO45714.1"/>
    </source>
</evidence>
<dbReference type="SUPFAM" id="SSF52540">
    <property type="entry name" value="P-loop containing nucleoside triphosphate hydrolases"/>
    <property type="match status" value="1"/>
</dbReference>
<dbReference type="AlphaFoldDB" id="A0AA94EI29"/>
<reference evidence="2" key="1">
    <citation type="journal article" date="2018" name="Front. Microbiol.">
        <title>Genome-Based Analysis Reveals the Taxonomy and Diversity of the Family Idiomarinaceae.</title>
        <authorList>
            <person name="Liu Y."/>
            <person name="Lai Q."/>
            <person name="Shao Z."/>
        </authorList>
    </citation>
    <scope>NUCLEOTIDE SEQUENCE [LARGE SCALE GENOMIC DNA]</scope>
    <source>
        <strain evidence="2">SN-14</strain>
    </source>
</reference>
<dbReference type="Gene3D" id="3.40.50.300">
    <property type="entry name" value="P-loop containing nucleotide triphosphate hydrolases"/>
    <property type="match status" value="1"/>
</dbReference>
<sequence length="207" mass="23350">MYSVCLEVLMQPKLKKLVDKGLLWQGRPSSGKQQEYLHSGSDVLDKQLGGGWQLDGLHECQRQNEFTEYRLIKPLLQQALVRQVPVFWINPPALVSAAGLSWQLAEPSLQIIVQAQQQNAAWAFEQVLKSGTGIALFWGSQEDIDANKVRRWYKAAQSGHQPGFVFTGIQSQPEARSYTNRIALQHGGVEVDIVKRRYGWPVQKIAL</sequence>